<organism evidence="2 4">
    <name type="scientific">Rotaria magnacalcarata</name>
    <dbReference type="NCBI Taxonomy" id="392030"/>
    <lineage>
        <taxon>Eukaryota</taxon>
        <taxon>Metazoa</taxon>
        <taxon>Spiralia</taxon>
        <taxon>Gnathifera</taxon>
        <taxon>Rotifera</taxon>
        <taxon>Eurotatoria</taxon>
        <taxon>Bdelloidea</taxon>
        <taxon>Philodinida</taxon>
        <taxon>Philodinidae</taxon>
        <taxon>Rotaria</taxon>
    </lineage>
</organism>
<dbReference type="EMBL" id="CAJOBI010126717">
    <property type="protein sequence ID" value="CAF4704758.1"/>
    <property type="molecule type" value="Genomic_DNA"/>
</dbReference>
<name>A0A8S3A766_9BILA</name>
<evidence type="ECO:0000313" key="4">
    <source>
        <dbReference type="Proteomes" id="UP000676336"/>
    </source>
</evidence>
<dbReference type="EMBL" id="CAJOBI010190557">
    <property type="protein sequence ID" value="CAF4959815.1"/>
    <property type="molecule type" value="Genomic_DNA"/>
</dbReference>
<feature type="non-terminal residue" evidence="2">
    <location>
        <position position="1"/>
    </location>
</feature>
<dbReference type="Proteomes" id="UP000681967">
    <property type="component" value="Unassembled WGS sequence"/>
</dbReference>
<evidence type="ECO:0000313" key="2">
    <source>
        <dbReference type="EMBL" id="CAF4704758.1"/>
    </source>
</evidence>
<sequence>MVGLIVYDSGSTTQTNNPTLTLMLTKDEINFVKSLRQFEYAVEMLNVSV</sequence>
<comment type="caution">
    <text evidence="2">The sequence shown here is derived from an EMBL/GenBank/DDBJ whole genome shotgun (WGS) entry which is preliminary data.</text>
</comment>
<evidence type="ECO:0000313" key="1">
    <source>
        <dbReference type="EMBL" id="CAF4404109.1"/>
    </source>
</evidence>
<dbReference type="AlphaFoldDB" id="A0A8S3A766"/>
<gene>
    <name evidence="1" type="ORF">BYL167_LOCUS31682</name>
    <name evidence="2" type="ORF">SMN809_LOCUS43195</name>
    <name evidence="3" type="ORF">SMN809_LOCUS54559</name>
</gene>
<accession>A0A8S3A766</accession>
<dbReference type="Proteomes" id="UP000676336">
    <property type="component" value="Unassembled WGS sequence"/>
</dbReference>
<dbReference type="EMBL" id="CAJOBH010056452">
    <property type="protein sequence ID" value="CAF4404109.1"/>
    <property type="molecule type" value="Genomic_DNA"/>
</dbReference>
<proteinExistence type="predicted"/>
<reference evidence="2" key="1">
    <citation type="submission" date="2021-02" db="EMBL/GenBank/DDBJ databases">
        <authorList>
            <person name="Nowell W R."/>
        </authorList>
    </citation>
    <scope>NUCLEOTIDE SEQUENCE</scope>
</reference>
<evidence type="ECO:0000313" key="3">
    <source>
        <dbReference type="EMBL" id="CAF4959815.1"/>
    </source>
</evidence>
<protein>
    <submittedName>
        <fullName evidence="2">Uncharacterized protein</fullName>
    </submittedName>
</protein>